<dbReference type="AlphaFoldDB" id="A0A2K9LJA5"/>
<evidence type="ECO:0000313" key="1">
    <source>
        <dbReference type="EMBL" id="AUM12343.1"/>
    </source>
</evidence>
<dbReference type="KEGG" id="kak:Kalk_07910"/>
<proteinExistence type="predicted"/>
<dbReference type="PANTHER" id="PTHR39332">
    <property type="entry name" value="BLL4707 PROTEIN"/>
    <property type="match status" value="1"/>
</dbReference>
<accession>A0A2K9LJA5</accession>
<dbReference type="Proteomes" id="UP000235116">
    <property type="component" value="Chromosome"/>
</dbReference>
<evidence type="ECO:0000313" key="2">
    <source>
        <dbReference type="Proteomes" id="UP000235116"/>
    </source>
</evidence>
<organism evidence="1 2">
    <name type="scientific">Ketobacter alkanivorans</name>
    <dbReference type="NCBI Taxonomy" id="1917421"/>
    <lineage>
        <taxon>Bacteria</taxon>
        <taxon>Pseudomonadati</taxon>
        <taxon>Pseudomonadota</taxon>
        <taxon>Gammaproteobacteria</taxon>
        <taxon>Pseudomonadales</taxon>
        <taxon>Ketobacteraceae</taxon>
        <taxon>Ketobacter</taxon>
    </lineage>
</organism>
<dbReference type="CDD" id="cd07821">
    <property type="entry name" value="PYR_PYL_RCAR_like"/>
    <property type="match status" value="1"/>
</dbReference>
<dbReference type="SUPFAM" id="SSF55961">
    <property type="entry name" value="Bet v1-like"/>
    <property type="match status" value="1"/>
</dbReference>
<gene>
    <name evidence="1" type="ORF">Kalk_07910</name>
</gene>
<dbReference type="EMBL" id="CP022684">
    <property type="protein sequence ID" value="AUM12343.1"/>
    <property type="molecule type" value="Genomic_DNA"/>
</dbReference>
<dbReference type="InterPro" id="IPR023393">
    <property type="entry name" value="START-like_dom_sf"/>
</dbReference>
<keyword evidence="2" id="KW-1185">Reference proteome</keyword>
<name>A0A2K9LJA5_9GAMM</name>
<dbReference type="InterPro" id="IPR019587">
    <property type="entry name" value="Polyketide_cyclase/dehydratase"/>
</dbReference>
<protein>
    <recommendedName>
        <fullName evidence="3">MxaD family protein</fullName>
    </recommendedName>
</protein>
<sequence>MEEVTVRQTFPHAAAKVWQITGDFGGLKNWLPGVVSCTVQGEGARDQGGNALRVVQLLDGSVARESLESFDATRMHYVYAIKEAKGFSPEQQFSASFQVSPLAPDGCEVIWIARFSVPGDLSQEKIDKARQRVVQMYQFFLGHLATVL</sequence>
<evidence type="ECO:0008006" key="3">
    <source>
        <dbReference type="Google" id="ProtNLM"/>
    </source>
</evidence>
<dbReference type="Pfam" id="PF10604">
    <property type="entry name" value="Polyketide_cyc2"/>
    <property type="match status" value="1"/>
</dbReference>
<dbReference type="OrthoDB" id="1364128at2"/>
<dbReference type="PANTHER" id="PTHR39332:SF7">
    <property type="entry name" value="SRPBCC FAMILY PROTEIN"/>
    <property type="match status" value="1"/>
</dbReference>
<dbReference type="Gene3D" id="3.30.530.20">
    <property type="match status" value="1"/>
</dbReference>
<dbReference type="RefSeq" id="WP_101893679.1">
    <property type="nucleotide sequence ID" value="NZ_CP022684.1"/>
</dbReference>
<reference evidence="2" key="1">
    <citation type="submission" date="2017-08" db="EMBL/GenBank/DDBJ databases">
        <title>Direct submision.</title>
        <authorList>
            <person name="Kim S.-J."/>
            <person name="Rhee S.-K."/>
        </authorList>
    </citation>
    <scope>NUCLEOTIDE SEQUENCE [LARGE SCALE GENOMIC DNA]</scope>
    <source>
        <strain evidence="2">GI5</strain>
    </source>
</reference>